<reference evidence="3" key="1">
    <citation type="journal article" date="2023" name="GigaByte">
        <title>Genome assembly of the bearded iris, Iris pallida Lam.</title>
        <authorList>
            <person name="Bruccoleri R.E."/>
            <person name="Oakeley E.J."/>
            <person name="Faust A.M.E."/>
            <person name="Altorfer M."/>
            <person name="Dessus-Babus S."/>
            <person name="Burckhardt D."/>
            <person name="Oertli M."/>
            <person name="Naumann U."/>
            <person name="Petersen F."/>
            <person name="Wong J."/>
        </authorList>
    </citation>
    <scope>NUCLEOTIDE SEQUENCE</scope>
    <source>
        <strain evidence="3">GSM-AAB239-AS_SAM_17_03QT</strain>
    </source>
</reference>
<feature type="compositionally biased region" description="Polar residues" evidence="1">
    <location>
        <begin position="208"/>
        <end position="232"/>
    </location>
</feature>
<comment type="caution">
    <text evidence="3">The sequence shown here is derived from an EMBL/GenBank/DDBJ whole genome shotgun (WGS) entry which is preliminary data.</text>
</comment>
<dbReference type="InterPro" id="IPR024752">
    <property type="entry name" value="Myb/SANT-like_dom"/>
</dbReference>
<dbReference type="Proteomes" id="UP001140949">
    <property type="component" value="Unassembled WGS sequence"/>
</dbReference>
<gene>
    <name evidence="3" type="ORF">M6B38_146020</name>
</gene>
<accession>A0AAX6F942</accession>
<dbReference type="EMBL" id="JANAVB010030817">
    <property type="protein sequence ID" value="KAJ6812866.1"/>
    <property type="molecule type" value="Genomic_DNA"/>
</dbReference>
<name>A0AAX6F942_IRIPA</name>
<dbReference type="AlphaFoldDB" id="A0AAX6F942"/>
<feature type="region of interest" description="Disordered" evidence="1">
    <location>
        <begin position="361"/>
        <end position="398"/>
    </location>
</feature>
<feature type="domain" description="Myb/SANT-like" evidence="2">
    <location>
        <begin position="14"/>
        <end position="97"/>
    </location>
</feature>
<sequence length="398" mass="44667">MSRAAVAKRCRINNWDDQKDDILLGVLKEQQLLGNGTAGQFPNEAWATIAVVFNHRTDLSYHIEHLKNRLKVLKKAYSLYHDIVKTSGWKWDPVRNVPSTGSPSKWNEIIAVNPEYAKCRDKPFLRYKDLDFLFGKKTEEDSRDNSMTEGNDLDVTGGDKMAEVDDLCVTGKAGVAEVNDLGATGRSQYNTSSATKVKNTELPKHQSKSYTTQPKPQFTRNLFPDSTPQDSEAFSEDEPVAFSPERHITFAVPLSYCHQKRPRDKSDILAMLVDLERQRVEISREQLDRAIASRPKVYSIEDCMKKLGKVEGTSPEAFVVACDVFKDQDRRAIFMNLDGPHLAAWIEHRVKVEMQQSGHHFFSTFSGASPGHVPGSDTQQTPVSEKTNSGPPATPPTE</sequence>
<reference evidence="3" key="2">
    <citation type="submission" date="2023-04" db="EMBL/GenBank/DDBJ databases">
        <authorList>
            <person name="Bruccoleri R.E."/>
            <person name="Oakeley E.J."/>
            <person name="Faust A.-M."/>
            <person name="Dessus-Babus S."/>
            <person name="Altorfer M."/>
            <person name="Burckhardt D."/>
            <person name="Oertli M."/>
            <person name="Naumann U."/>
            <person name="Petersen F."/>
            <person name="Wong J."/>
        </authorList>
    </citation>
    <scope>NUCLEOTIDE SEQUENCE</scope>
    <source>
        <strain evidence="3">GSM-AAB239-AS_SAM_17_03QT</strain>
        <tissue evidence="3">Leaf</tissue>
    </source>
</reference>
<dbReference type="PANTHER" id="PTHR46929:SF3">
    <property type="entry name" value="MYB_SANT-LIKE DOMAIN-CONTAINING PROTEIN"/>
    <property type="match status" value="1"/>
</dbReference>
<keyword evidence="4" id="KW-1185">Reference proteome</keyword>
<evidence type="ECO:0000259" key="2">
    <source>
        <dbReference type="Pfam" id="PF12776"/>
    </source>
</evidence>
<dbReference type="PANTHER" id="PTHR46929">
    <property type="entry name" value="EXPRESSED PROTEIN"/>
    <property type="match status" value="1"/>
</dbReference>
<feature type="compositionally biased region" description="Polar residues" evidence="1">
    <location>
        <begin position="376"/>
        <end position="391"/>
    </location>
</feature>
<feature type="compositionally biased region" description="Polar residues" evidence="1">
    <location>
        <begin position="185"/>
        <end position="197"/>
    </location>
</feature>
<evidence type="ECO:0000256" key="1">
    <source>
        <dbReference type="SAM" id="MobiDB-lite"/>
    </source>
</evidence>
<evidence type="ECO:0000313" key="3">
    <source>
        <dbReference type="EMBL" id="KAJ6812866.1"/>
    </source>
</evidence>
<proteinExistence type="predicted"/>
<feature type="region of interest" description="Disordered" evidence="1">
    <location>
        <begin position="184"/>
        <end position="234"/>
    </location>
</feature>
<protein>
    <recommendedName>
        <fullName evidence="2">Myb/SANT-like domain-containing protein</fullName>
    </recommendedName>
</protein>
<organism evidence="3 4">
    <name type="scientific">Iris pallida</name>
    <name type="common">Sweet iris</name>
    <dbReference type="NCBI Taxonomy" id="29817"/>
    <lineage>
        <taxon>Eukaryota</taxon>
        <taxon>Viridiplantae</taxon>
        <taxon>Streptophyta</taxon>
        <taxon>Embryophyta</taxon>
        <taxon>Tracheophyta</taxon>
        <taxon>Spermatophyta</taxon>
        <taxon>Magnoliopsida</taxon>
        <taxon>Liliopsida</taxon>
        <taxon>Asparagales</taxon>
        <taxon>Iridaceae</taxon>
        <taxon>Iridoideae</taxon>
        <taxon>Irideae</taxon>
        <taxon>Iris</taxon>
    </lineage>
</organism>
<dbReference type="Pfam" id="PF12776">
    <property type="entry name" value="Myb_DNA-bind_3"/>
    <property type="match status" value="1"/>
</dbReference>
<evidence type="ECO:0000313" key="4">
    <source>
        <dbReference type="Proteomes" id="UP001140949"/>
    </source>
</evidence>